<dbReference type="OMA" id="YMPYMHS"/>
<dbReference type="AlphaFoldDB" id="A0A5A8C1J3"/>
<comment type="caution">
    <text evidence="1">The sequence shown here is derived from an EMBL/GenBank/DDBJ whole genome shotgun (WGS) entry which is preliminary data.</text>
</comment>
<evidence type="ECO:0000313" key="2">
    <source>
        <dbReference type="Proteomes" id="UP000323011"/>
    </source>
</evidence>
<dbReference type="EMBL" id="VLTN01000082">
    <property type="protein sequence ID" value="KAA0146624.1"/>
    <property type="molecule type" value="Genomic_DNA"/>
</dbReference>
<organism evidence="1 2">
    <name type="scientific">Cafeteria roenbergensis</name>
    <name type="common">Marine flagellate</name>
    <dbReference type="NCBI Taxonomy" id="33653"/>
    <lineage>
        <taxon>Eukaryota</taxon>
        <taxon>Sar</taxon>
        <taxon>Stramenopiles</taxon>
        <taxon>Bigyra</taxon>
        <taxon>Opalozoa</taxon>
        <taxon>Bicosoecida</taxon>
        <taxon>Cafeteriaceae</taxon>
        <taxon>Cafeteria</taxon>
    </lineage>
</organism>
<reference evidence="1 2" key="1">
    <citation type="submission" date="2019-07" db="EMBL/GenBank/DDBJ databases">
        <title>Genomes of Cafeteria roenbergensis.</title>
        <authorList>
            <person name="Fischer M.G."/>
            <person name="Hackl T."/>
            <person name="Roman M."/>
        </authorList>
    </citation>
    <scope>NUCLEOTIDE SEQUENCE [LARGE SCALE GENOMIC DNA]</scope>
    <source>
        <strain evidence="1 2">BVI</strain>
    </source>
</reference>
<evidence type="ECO:0000313" key="1">
    <source>
        <dbReference type="EMBL" id="KAA0146624.1"/>
    </source>
</evidence>
<accession>A0A5A8C1J3</accession>
<dbReference type="InterPro" id="IPR010323">
    <property type="entry name" value="DUF924"/>
</dbReference>
<dbReference type="SUPFAM" id="SSF48452">
    <property type="entry name" value="TPR-like"/>
    <property type="match status" value="1"/>
</dbReference>
<dbReference type="Proteomes" id="UP000323011">
    <property type="component" value="Unassembled WGS sequence"/>
</dbReference>
<gene>
    <name evidence="1" type="ORF">FNF29_07957</name>
</gene>
<dbReference type="Gene3D" id="1.25.40.10">
    <property type="entry name" value="Tetratricopeptide repeat domain"/>
    <property type="match status" value="1"/>
</dbReference>
<sequence length="241" mass="26008">MASAIRTVARTARRVAGARVACAMVTAVAAAPVAATAAATPRKSSSKAAPVADAAASASPTDVLSYWFEDDKTQFRRKWFMSSKEDDEALKAKFGDAIAAAKRGELAGWEGNARSALALVILLDQFGRSVHRGSAEAFAGDALALKVCLVCMAHGWDKSMSPMERMFLYMPLEHSEDPTMMRLCLSKMADITEVPAALDFAKTHADILERFGRYPHRNAVLGRESTQAEVDYLKSADTFGQ</sequence>
<name>A0A5A8C1J3_CAFRO</name>
<dbReference type="Pfam" id="PF06041">
    <property type="entry name" value="DUF924"/>
    <property type="match status" value="1"/>
</dbReference>
<evidence type="ECO:0008006" key="3">
    <source>
        <dbReference type="Google" id="ProtNLM"/>
    </source>
</evidence>
<keyword evidence="2" id="KW-1185">Reference proteome</keyword>
<protein>
    <recommendedName>
        <fullName evidence="3">DUF924 domain-containing protein</fullName>
    </recommendedName>
</protein>
<dbReference type="InterPro" id="IPR011990">
    <property type="entry name" value="TPR-like_helical_dom_sf"/>
</dbReference>
<dbReference type="Gene3D" id="1.20.58.320">
    <property type="entry name" value="TPR-like"/>
    <property type="match status" value="1"/>
</dbReference>
<proteinExistence type="predicted"/>